<dbReference type="Proteomes" id="UP001162131">
    <property type="component" value="Unassembled WGS sequence"/>
</dbReference>
<sequence length="486" mass="56428">MKSKPSENPNSKSSPQFVISPIPESVTEEYIIKKIHSSGFRDPIILTFRKKQNLFITTTDKSTSPTNLLMTTNTQLSNTLAQSSTERISRTGSPSKKMGKRVRVFKVKMQNKLNLLQGLPYQKYGKRLIQHPYFQIHIIEDELKLLYEKLKNLKSKLIEKSKHKLFKTVRVENQQIFNAKLEETLGLLKEITRIILFEYADCFEECQIKPYPYLPDFQEVNSEPAVFQNNINLYLDAIDSFKGAFATYKTLARQIDRKSLNLKSTNTLFQLLGRLRLNISEFLEEIAFHENHQMQKSKLLDSILSLHSLPEILNVQTTTAETLRKHQFSPDFEIINMNKTSKEILQAMYDSWAYIEDANDHAAPENKLKNISKIMNYLKKGKPQRFGTNSLSDINLRPILTSESTSQTMREINSPQFFRNFSNIYGNITDPKKLEKANVPQPQNRLTSRSNREIKKAIQIGLRMSIEPKNYTKLRKIFSEEDKYLV</sequence>
<name>A0AAU9JZV1_9CILI</name>
<gene>
    <name evidence="1" type="ORF">BSTOLATCC_MIC53921</name>
</gene>
<evidence type="ECO:0000313" key="2">
    <source>
        <dbReference type="Proteomes" id="UP001162131"/>
    </source>
</evidence>
<protein>
    <submittedName>
        <fullName evidence="1">Uncharacterized protein</fullName>
    </submittedName>
</protein>
<proteinExistence type="predicted"/>
<comment type="caution">
    <text evidence="1">The sequence shown here is derived from an EMBL/GenBank/DDBJ whole genome shotgun (WGS) entry which is preliminary data.</text>
</comment>
<reference evidence="1" key="1">
    <citation type="submission" date="2021-09" db="EMBL/GenBank/DDBJ databases">
        <authorList>
            <consortium name="AG Swart"/>
            <person name="Singh M."/>
            <person name="Singh A."/>
            <person name="Seah K."/>
            <person name="Emmerich C."/>
        </authorList>
    </citation>
    <scope>NUCLEOTIDE SEQUENCE</scope>
    <source>
        <strain evidence="1">ATCC30299</strain>
    </source>
</reference>
<dbReference type="EMBL" id="CAJZBQ010000053">
    <property type="protein sequence ID" value="CAG9331862.1"/>
    <property type="molecule type" value="Genomic_DNA"/>
</dbReference>
<organism evidence="1 2">
    <name type="scientific">Blepharisma stoltei</name>
    <dbReference type="NCBI Taxonomy" id="1481888"/>
    <lineage>
        <taxon>Eukaryota</taxon>
        <taxon>Sar</taxon>
        <taxon>Alveolata</taxon>
        <taxon>Ciliophora</taxon>
        <taxon>Postciliodesmatophora</taxon>
        <taxon>Heterotrichea</taxon>
        <taxon>Heterotrichida</taxon>
        <taxon>Blepharismidae</taxon>
        <taxon>Blepharisma</taxon>
    </lineage>
</organism>
<accession>A0AAU9JZV1</accession>
<keyword evidence="2" id="KW-1185">Reference proteome</keyword>
<dbReference type="AlphaFoldDB" id="A0AAU9JZV1"/>
<evidence type="ECO:0000313" key="1">
    <source>
        <dbReference type="EMBL" id="CAG9331862.1"/>
    </source>
</evidence>